<dbReference type="InterPro" id="IPR016024">
    <property type="entry name" value="ARM-type_fold"/>
</dbReference>
<dbReference type="AlphaFoldDB" id="A0A210QZG0"/>
<name>A0A210QZG0_MIZYE</name>
<evidence type="ECO:0000313" key="3">
    <source>
        <dbReference type="Proteomes" id="UP000242188"/>
    </source>
</evidence>
<dbReference type="OrthoDB" id="6417021at2759"/>
<dbReference type="GO" id="GO:0005634">
    <property type="term" value="C:nucleus"/>
    <property type="evidence" value="ECO:0007669"/>
    <property type="project" value="TreeGrafter"/>
</dbReference>
<evidence type="ECO:0000313" key="2">
    <source>
        <dbReference type="EMBL" id="OWF54031.1"/>
    </source>
</evidence>
<sequence length="514" mass="58614">MEGLNTLFGGFLGSSDQSESRHNFSKIWSRYTLHDILKFLRQFKKKENLSIHVEIVTCLLKECDDEWLIGSFQQKDGTDLHKKIHEVISSVFVPTFQNKEHYAFDVNDFPCVASYAEKTISFVIVLLHRLRALRNKDTHAFKLICDICPTATIIALDHVEERLWTTSSSNKSAESLLCCLCELFNVEENAKLLQCHLVPNDEIERVESTLLYKILQLLRLKLQRETWKKNPGAKSVFVWCLTHTLFPTLSESLESVLPPALLFTDDYMLENKVSGVSCLMHIINNVSAEELRWYGRGEVILAALRHQLYTTEPPLLAKTIPAILSILKVVEKNPQAGENGRPVTRYDEIYQQLLQNAEGENILTLRRIYTRHLHSFVEIMGISAIRYLSNTLKVIGNFLEISDGPCEEARLSMVDLLKKIIRCCWPRIPRYSNSILKMLVKCLCDLSMDENLTISDGVKAELVAAIKETLVLLKCLDSEKIINQLGPLDCDGIPDLCRSICKQVVETDITTLMQ</sequence>
<accession>A0A210QZG0</accession>
<dbReference type="Proteomes" id="UP000242188">
    <property type="component" value="Unassembled WGS sequence"/>
</dbReference>
<dbReference type="STRING" id="6573.A0A210QZG0"/>
<comment type="similarity">
    <text evidence="1">Belongs to the TTI2 family.</text>
</comment>
<dbReference type="Pfam" id="PF10521">
    <property type="entry name" value="Tti2"/>
    <property type="match status" value="1"/>
</dbReference>
<comment type="caution">
    <text evidence="2">The sequence shown here is derived from an EMBL/GenBank/DDBJ whole genome shotgun (WGS) entry which is preliminary data.</text>
</comment>
<dbReference type="PANTHER" id="PTHR32226">
    <property type="entry name" value="TELO2-INTERACTING PROTEIN 2"/>
    <property type="match status" value="1"/>
</dbReference>
<evidence type="ECO:0000256" key="1">
    <source>
        <dbReference type="ARBA" id="ARBA00034736"/>
    </source>
</evidence>
<reference evidence="2 3" key="1">
    <citation type="journal article" date="2017" name="Nat. Ecol. Evol.">
        <title>Scallop genome provides insights into evolution of bilaterian karyotype and development.</title>
        <authorList>
            <person name="Wang S."/>
            <person name="Zhang J."/>
            <person name="Jiao W."/>
            <person name="Li J."/>
            <person name="Xun X."/>
            <person name="Sun Y."/>
            <person name="Guo X."/>
            <person name="Huan P."/>
            <person name="Dong B."/>
            <person name="Zhang L."/>
            <person name="Hu X."/>
            <person name="Sun X."/>
            <person name="Wang J."/>
            <person name="Zhao C."/>
            <person name="Wang Y."/>
            <person name="Wang D."/>
            <person name="Huang X."/>
            <person name="Wang R."/>
            <person name="Lv J."/>
            <person name="Li Y."/>
            <person name="Zhang Z."/>
            <person name="Liu B."/>
            <person name="Lu W."/>
            <person name="Hui Y."/>
            <person name="Liang J."/>
            <person name="Zhou Z."/>
            <person name="Hou R."/>
            <person name="Li X."/>
            <person name="Liu Y."/>
            <person name="Li H."/>
            <person name="Ning X."/>
            <person name="Lin Y."/>
            <person name="Zhao L."/>
            <person name="Xing Q."/>
            <person name="Dou J."/>
            <person name="Li Y."/>
            <person name="Mao J."/>
            <person name="Guo H."/>
            <person name="Dou H."/>
            <person name="Li T."/>
            <person name="Mu C."/>
            <person name="Jiang W."/>
            <person name="Fu Q."/>
            <person name="Fu X."/>
            <person name="Miao Y."/>
            <person name="Liu J."/>
            <person name="Yu Q."/>
            <person name="Li R."/>
            <person name="Liao H."/>
            <person name="Li X."/>
            <person name="Kong Y."/>
            <person name="Jiang Z."/>
            <person name="Chourrout D."/>
            <person name="Li R."/>
            <person name="Bao Z."/>
        </authorList>
    </citation>
    <scope>NUCLEOTIDE SEQUENCE [LARGE SCALE GENOMIC DNA]</scope>
    <source>
        <strain evidence="2 3">PY_sf001</strain>
    </source>
</reference>
<dbReference type="GO" id="GO:0110078">
    <property type="term" value="C:TTT Hsp90 cochaperone complex"/>
    <property type="evidence" value="ECO:0007669"/>
    <property type="project" value="InterPro"/>
</dbReference>
<proteinExistence type="inferred from homology"/>
<keyword evidence="3" id="KW-1185">Reference proteome</keyword>
<gene>
    <name evidence="2" type="ORF">KP79_PYT15290</name>
</gene>
<dbReference type="SUPFAM" id="SSF48371">
    <property type="entry name" value="ARM repeat"/>
    <property type="match status" value="1"/>
</dbReference>
<dbReference type="EMBL" id="NEDP02001165">
    <property type="protein sequence ID" value="OWF54031.1"/>
    <property type="molecule type" value="Genomic_DNA"/>
</dbReference>
<dbReference type="PANTHER" id="PTHR32226:SF2">
    <property type="entry name" value="TELO2-INTERACTING PROTEIN 2"/>
    <property type="match status" value="1"/>
</dbReference>
<dbReference type="InterPro" id="IPR018870">
    <property type="entry name" value="Tti2"/>
</dbReference>
<dbReference type="GO" id="GO:0005829">
    <property type="term" value="C:cytosol"/>
    <property type="evidence" value="ECO:0007669"/>
    <property type="project" value="TreeGrafter"/>
</dbReference>
<organism evidence="2 3">
    <name type="scientific">Mizuhopecten yessoensis</name>
    <name type="common">Japanese scallop</name>
    <name type="synonym">Patinopecten yessoensis</name>
    <dbReference type="NCBI Taxonomy" id="6573"/>
    <lineage>
        <taxon>Eukaryota</taxon>
        <taxon>Metazoa</taxon>
        <taxon>Spiralia</taxon>
        <taxon>Lophotrochozoa</taxon>
        <taxon>Mollusca</taxon>
        <taxon>Bivalvia</taxon>
        <taxon>Autobranchia</taxon>
        <taxon>Pteriomorphia</taxon>
        <taxon>Pectinida</taxon>
        <taxon>Pectinoidea</taxon>
        <taxon>Pectinidae</taxon>
        <taxon>Mizuhopecten</taxon>
    </lineage>
</organism>
<protein>
    <submittedName>
        <fullName evidence="2">TELO2-interacting protein 2</fullName>
    </submittedName>
</protein>